<evidence type="ECO:0000313" key="2">
    <source>
        <dbReference type="EMBL" id="OQX07677.1"/>
    </source>
</evidence>
<gene>
    <name evidence="2" type="ORF">BWK73_27420</name>
</gene>
<dbReference type="PANTHER" id="PTHR35867">
    <property type="entry name" value="PROTEIN RSEC"/>
    <property type="match status" value="1"/>
</dbReference>
<reference evidence="2 3" key="1">
    <citation type="submission" date="2017-01" db="EMBL/GenBank/DDBJ databases">
        <title>Novel large sulfur bacteria in the metagenomes of groundwater-fed chemosynthetic microbial mats in the Lake Huron basin.</title>
        <authorList>
            <person name="Sharrar A.M."/>
            <person name="Flood B.E."/>
            <person name="Bailey J.V."/>
            <person name="Jones D.S."/>
            <person name="Biddanda B."/>
            <person name="Ruberg S.A."/>
            <person name="Marcus D.N."/>
            <person name="Dick G.J."/>
        </authorList>
    </citation>
    <scope>NUCLEOTIDE SEQUENCE [LARGE SCALE GENOMIC DNA]</scope>
    <source>
        <strain evidence="2">A8</strain>
    </source>
</reference>
<evidence type="ECO:0000256" key="1">
    <source>
        <dbReference type="SAM" id="Phobius"/>
    </source>
</evidence>
<protein>
    <recommendedName>
        <fullName evidence="4">Fis family transcriptional regulator</fullName>
    </recommendedName>
</protein>
<dbReference type="Proteomes" id="UP000192491">
    <property type="component" value="Unassembled WGS sequence"/>
</dbReference>
<name>A0A1Y1QKM0_9GAMM</name>
<proteinExistence type="predicted"/>
<comment type="caution">
    <text evidence="2">The sequence shown here is derived from an EMBL/GenBank/DDBJ whole genome shotgun (WGS) entry which is preliminary data.</text>
</comment>
<dbReference type="Pfam" id="PF04246">
    <property type="entry name" value="RseC_MucC"/>
    <property type="match status" value="1"/>
</dbReference>
<dbReference type="PANTHER" id="PTHR35867:SF1">
    <property type="entry name" value="PROTEIN RSEC"/>
    <property type="match status" value="1"/>
</dbReference>
<keyword evidence="1" id="KW-0472">Membrane</keyword>
<feature type="transmembrane region" description="Helical" evidence="1">
    <location>
        <begin position="103"/>
        <end position="125"/>
    </location>
</feature>
<organism evidence="2 3">
    <name type="scientific">Thiothrix lacustris</name>
    <dbReference type="NCBI Taxonomy" id="525917"/>
    <lineage>
        <taxon>Bacteria</taxon>
        <taxon>Pseudomonadati</taxon>
        <taxon>Pseudomonadota</taxon>
        <taxon>Gammaproteobacteria</taxon>
        <taxon>Thiotrichales</taxon>
        <taxon>Thiotrichaceae</taxon>
        <taxon>Thiothrix</taxon>
    </lineage>
</organism>
<evidence type="ECO:0000313" key="3">
    <source>
        <dbReference type="Proteomes" id="UP000192491"/>
    </source>
</evidence>
<dbReference type="AlphaFoldDB" id="A0A1Y1QKM0"/>
<keyword evidence="1" id="KW-1133">Transmembrane helix</keyword>
<evidence type="ECO:0008006" key="4">
    <source>
        <dbReference type="Google" id="ProtNLM"/>
    </source>
</evidence>
<accession>A0A1Y1QKM0</accession>
<keyword evidence="1" id="KW-0812">Transmembrane</keyword>
<dbReference type="InterPro" id="IPR007359">
    <property type="entry name" value="SigmaE_reg_RseC_MucC"/>
</dbReference>
<feature type="transmembrane region" description="Helical" evidence="1">
    <location>
        <begin position="76"/>
        <end position="97"/>
    </location>
</feature>
<dbReference type="InterPro" id="IPR026268">
    <property type="entry name" value="RseC"/>
</dbReference>
<dbReference type="EMBL" id="MTEJ01000201">
    <property type="protein sequence ID" value="OQX07677.1"/>
    <property type="molecule type" value="Genomic_DNA"/>
</dbReference>
<dbReference type="PIRSF" id="PIRSF004923">
    <property type="entry name" value="RseC"/>
    <property type="match status" value="1"/>
</dbReference>
<sequence length="161" mass="17095">MIEQTATVVSVEAGYAWVIPQQAAGSCGSCKSSGSCATSSPLELLSRKEPQKMRVLNPLYARPGEQVVVGMQGEALIVYSLLAYLVPLLALLFAAFIGREVFAFLGFNGELGAMLAGVAGLLGGLRFANLFSLRSLNSPDFQPVILRAKESVIYSQIIPSP</sequence>